<gene>
    <name evidence="1" type="ORF">HT578_17990</name>
</gene>
<evidence type="ECO:0000313" key="1">
    <source>
        <dbReference type="EMBL" id="QVM85332.1"/>
    </source>
</evidence>
<dbReference type="Proteomes" id="UP000677126">
    <property type="component" value="Chromosome"/>
</dbReference>
<name>A0ABX8E841_9SPHN</name>
<sequence length="152" mass="15810">MTGGGICGFEPLPPFKVDTLMFPSELTLDIDTASLTVRLRALAQECAQSAPAEEDARVCEALALLGGRVTAKEVGGMDCVLRLLGEDVGFLCSRGRGGVCLAMLAVDGADEEVCVQGATPALALLGAWASAWLVHLGDVTEEPREAASARLH</sequence>
<evidence type="ECO:0000313" key="2">
    <source>
        <dbReference type="Proteomes" id="UP000677126"/>
    </source>
</evidence>
<evidence type="ECO:0008006" key="3">
    <source>
        <dbReference type="Google" id="ProtNLM"/>
    </source>
</evidence>
<proteinExistence type="predicted"/>
<reference evidence="1 2" key="1">
    <citation type="journal article" date="2021" name="Int. J. Syst. Evol. Microbiol.">
        <title>Novosphingobium decolorationis sp. nov., an aniline blue-decolourizing bacterium isolated from East Pacific sediment.</title>
        <authorList>
            <person name="Chen X."/>
            <person name="Dong B."/>
            <person name="Chen T."/>
            <person name="Ren N."/>
            <person name="Wang J."/>
            <person name="Xu Y."/>
            <person name="Yang J."/>
            <person name="Zhu S."/>
            <person name="Chen J."/>
        </authorList>
    </citation>
    <scope>NUCLEOTIDE SEQUENCE [LARGE SCALE GENOMIC DNA]</scope>
    <source>
        <strain evidence="1 2">502str22</strain>
    </source>
</reference>
<dbReference type="EMBL" id="CP054856">
    <property type="protein sequence ID" value="QVM85332.1"/>
    <property type="molecule type" value="Genomic_DNA"/>
</dbReference>
<dbReference type="RefSeq" id="WP_213500965.1">
    <property type="nucleotide sequence ID" value="NZ_CP054856.1"/>
</dbReference>
<keyword evidence="2" id="KW-1185">Reference proteome</keyword>
<organism evidence="1 2">
    <name type="scientific">Novosphingobium decolorationis</name>
    <dbReference type="NCBI Taxonomy" id="2698673"/>
    <lineage>
        <taxon>Bacteria</taxon>
        <taxon>Pseudomonadati</taxon>
        <taxon>Pseudomonadota</taxon>
        <taxon>Alphaproteobacteria</taxon>
        <taxon>Sphingomonadales</taxon>
        <taxon>Sphingomonadaceae</taxon>
        <taxon>Novosphingobium</taxon>
    </lineage>
</organism>
<protein>
    <recommendedName>
        <fullName evidence="3">Roadblock/LAMTOR2 domain-containing protein</fullName>
    </recommendedName>
</protein>
<accession>A0ABX8E841</accession>